<gene>
    <name evidence="2" type="ORF">OSB1V03_LOCUS13179</name>
</gene>
<proteinExistence type="predicted"/>
<dbReference type="AlphaFoldDB" id="A0A7R9Q4Y9"/>
<name>A0A7R9Q4Y9_9ACAR</name>
<dbReference type="EMBL" id="CAJPIZ010011549">
    <property type="protein sequence ID" value="CAG2113207.1"/>
    <property type="molecule type" value="Genomic_DNA"/>
</dbReference>
<dbReference type="OrthoDB" id="6516873at2759"/>
<evidence type="ECO:0000256" key="1">
    <source>
        <dbReference type="SAM" id="MobiDB-lite"/>
    </source>
</evidence>
<organism evidence="2">
    <name type="scientific">Medioppia subpectinata</name>
    <dbReference type="NCBI Taxonomy" id="1979941"/>
    <lineage>
        <taxon>Eukaryota</taxon>
        <taxon>Metazoa</taxon>
        <taxon>Ecdysozoa</taxon>
        <taxon>Arthropoda</taxon>
        <taxon>Chelicerata</taxon>
        <taxon>Arachnida</taxon>
        <taxon>Acari</taxon>
        <taxon>Acariformes</taxon>
        <taxon>Sarcoptiformes</taxon>
        <taxon>Oribatida</taxon>
        <taxon>Brachypylina</taxon>
        <taxon>Oppioidea</taxon>
        <taxon>Oppiidae</taxon>
        <taxon>Medioppia</taxon>
    </lineage>
</organism>
<evidence type="ECO:0000313" key="2">
    <source>
        <dbReference type="EMBL" id="CAD7632777.1"/>
    </source>
</evidence>
<accession>A0A7R9Q4Y9</accession>
<keyword evidence="3" id="KW-1185">Reference proteome</keyword>
<sequence>MPPNGEGIMQSIPEMSGSLPIRKGPQFTPEILNILNMNNISLDGNNNENPLHLLQLKPQLEDNKHIKEDNDKAVPHVVPEISPPIPQTPAPNRFPSQPIDPTPKPFQRISGFNKKQTENRIHFPTDTDKNQVVSQPILSDTMPSTAPLNRPSKPIQSNPFHTQYSGPNKFRLKPAIGGQTVGSQMPSYGNQLKPNGRLPPFLLPNTNPQNVQSVNAIRHKPNTGSVPHVESNTQIRPETPPLAIEVSAPVNNQNSFANESRAESITSRPNPLLSEPQSTTASSESNHSVFTTPRPTTSTTKTQPLVTIKTQTANVSIVKSSPTTTSTPKSTPNAGNKINNSWDLFRVSGCNIYGVMYEIDAPIDRLSTDCKKCICSTQGVKCTDTC</sequence>
<protein>
    <submittedName>
        <fullName evidence="2">Uncharacterized protein</fullName>
    </submittedName>
</protein>
<evidence type="ECO:0000313" key="3">
    <source>
        <dbReference type="Proteomes" id="UP000759131"/>
    </source>
</evidence>
<reference evidence="2" key="1">
    <citation type="submission" date="2020-11" db="EMBL/GenBank/DDBJ databases">
        <authorList>
            <person name="Tran Van P."/>
        </authorList>
    </citation>
    <scope>NUCLEOTIDE SEQUENCE</scope>
</reference>
<feature type="region of interest" description="Disordered" evidence="1">
    <location>
        <begin position="258"/>
        <end position="301"/>
    </location>
</feature>
<dbReference type="Proteomes" id="UP000759131">
    <property type="component" value="Unassembled WGS sequence"/>
</dbReference>
<dbReference type="EMBL" id="OC866124">
    <property type="protein sequence ID" value="CAD7632777.1"/>
    <property type="molecule type" value="Genomic_DNA"/>
</dbReference>
<feature type="compositionally biased region" description="Polar residues" evidence="1">
    <location>
        <begin position="258"/>
        <end position="290"/>
    </location>
</feature>
<feature type="compositionally biased region" description="Low complexity" evidence="1">
    <location>
        <begin position="291"/>
        <end position="301"/>
    </location>
</feature>